<gene>
    <name evidence="1" type="ORF">THAOC_24906</name>
</gene>
<evidence type="ECO:0000313" key="2">
    <source>
        <dbReference type="Proteomes" id="UP000266841"/>
    </source>
</evidence>
<organism evidence="1 2">
    <name type="scientific">Thalassiosira oceanica</name>
    <name type="common">Marine diatom</name>
    <dbReference type="NCBI Taxonomy" id="159749"/>
    <lineage>
        <taxon>Eukaryota</taxon>
        <taxon>Sar</taxon>
        <taxon>Stramenopiles</taxon>
        <taxon>Ochrophyta</taxon>
        <taxon>Bacillariophyta</taxon>
        <taxon>Coscinodiscophyceae</taxon>
        <taxon>Thalassiosirophycidae</taxon>
        <taxon>Thalassiosirales</taxon>
        <taxon>Thalassiosiraceae</taxon>
        <taxon>Thalassiosira</taxon>
    </lineage>
</organism>
<feature type="non-terminal residue" evidence="1">
    <location>
        <position position="172"/>
    </location>
</feature>
<sequence>MEIPGTDTIGIHFIAIFHVSSDPFSVVALQRAGTHHVVCSSSRSPLREIDMAVPLFVASRPLAINISNLQSIAIFAVLSSSGSFLIVLFIANEGLGPLASWPDASVAERSLHRERPGPLVSWPDTPVSDRSLYHERPDPLASWPDACLSLFRSSPLARVGSSSFSSVAGFCR</sequence>
<dbReference type="EMBL" id="AGNL01034195">
    <property type="protein sequence ID" value="EJK55361.1"/>
    <property type="molecule type" value="Genomic_DNA"/>
</dbReference>
<comment type="caution">
    <text evidence="1">The sequence shown here is derived from an EMBL/GenBank/DDBJ whole genome shotgun (WGS) entry which is preliminary data.</text>
</comment>
<dbReference type="Proteomes" id="UP000266841">
    <property type="component" value="Unassembled WGS sequence"/>
</dbReference>
<name>K0S2W8_THAOC</name>
<proteinExistence type="predicted"/>
<dbReference type="AlphaFoldDB" id="K0S2W8"/>
<evidence type="ECO:0000313" key="1">
    <source>
        <dbReference type="EMBL" id="EJK55361.1"/>
    </source>
</evidence>
<accession>K0S2W8</accession>
<protein>
    <submittedName>
        <fullName evidence="1">Uncharacterized protein</fullName>
    </submittedName>
</protein>
<keyword evidence="2" id="KW-1185">Reference proteome</keyword>
<reference evidence="1 2" key="1">
    <citation type="journal article" date="2012" name="Genome Biol.">
        <title>Genome and low-iron response of an oceanic diatom adapted to chronic iron limitation.</title>
        <authorList>
            <person name="Lommer M."/>
            <person name="Specht M."/>
            <person name="Roy A.S."/>
            <person name="Kraemer L."/>
            <person name="Andreson R."/>
            <person name="Gutowska M.A."/>
            <person name="Wolf J."/>
            <person name="Bergner S.V."/>
            <person name="Schilhabel M.B."/>
            <person name="Klostermeier U.C."/>
            <person name="Beiko R.G."/>
            <person name="Rosenstiel P."/>
            <person name="Hippler M."/>
            <person name="Laroche J."/>
        </authorList>
    </citation>
    <scope>NUCLEOTIDE SEQUENCE [LARGE SCALE GENOMIC DNA]</scope>
    <source>
        <strain evidence="1 2">CCMP1005</strain>
    </source>
</reference>